<dbReference type="InterPro" id="IPR003593">
    <property type="entry name" value="AAA+_ATPase"/>
</dbReference>
<dbReference type="InterPro" id="IPR003439">
    <property type="entry name" value="ABC_transporter-like_ATP-bd"/>
</dbReference>
<organism evidence="7 8">
    <name type="scientific">Streptomyces eurythermus</name>
    <dbReference type="NCBI Taxonomy" id="42237"/>
    <lineage>
        <taxon>Bacteria</taxon>
        <taxon>Bacillati</taxon>
        <taxon>Actinomycetota</taxon>
        <taxon>Actinomycetes</taxon>
        <taxon>Kitasatosporales</taxon>
        <taxon>Streptomycetaceae</taxon>
        <taxon>Streptomyces</taxon>
    </lineage>
</organism>
<comment type="caution">
    <text evidence="7">The sequence shown here is derived from an EMBL/GenBank/DDBJ whole genome shotgun (WGS) entry which is preliminary data.</text>
</comment>
<accession>A0ABW6Z1H4</accession>
<dbReference type="InterPro" id="IPR013563">
    <property type="entry name" value="Oligopep_ABC_C"/>
</dbReference>
<dbReference type="InterPro" id="IPR050319">
    <property type="entry name" value="ABC_transp_ATP-bind"/>
</dbReference>
<dbReference type="NCBIfam" id="NF008453">
    <property type="entry name" value="PRK11308.1"/>
    <property type="match status" value="1"/>
</dbReference>
<reference evidence="7 8" key="1">
    <citation type="submission" date="2024-10" db="EMBL/GenBank/DDBJ databases">
        <title>The Natural Products Discovery Center: Release of the First 8490 Sequenced Strains for Exploring Actinobacteria Biosynthetic Diversity.</title>
        <authorList>
            <person name="Kalkreuter E."/>
            <person name="Kautsar S.A."/>
            <person name="Yang D."/>
            <person name="Bader C.D."/>
            <person name="Teijaro C.N."/>
            <person name="Fluegel L."/>
            <person name="Davis C.M."/>
            <person name="Simpson J.R."/>
            <person name="Lauterbach L."/>
            <person name="Steele A.D."/>
            <person name="Gui C."/>
            <person name="Meng S."/>
            <person name="Li G."/>
            <person name="Viehrig K."/>
            <person name="Ye F."/>
            <person name="Su P."/>
            <person name="Kiefer A.F."/>
            <person name="Nichols A."/>
            <person name="Cepeda A.J."/>
            <person name="Yan W."/>
            <person name="Fan B."/>
            <person name="Jiang Y."/>
            <person name="Adhikari A."/>
            <person name="Zheng C.-J."/>
            <person name="Schuster L."/>
            <person name="Cowan T.M."/>
            <person name="Smanski M.J."/>
            <person name="Chevrette M.G."/>
            <person name="De Carvalho L.P.S."/>
            <person name="Shen B."/>
        </authorList>
    </citation>
    <scope>NUCLEOTIDE SEQUENCE [LARGE SCALE GENOMIC DNA]</scope>
    <source>
        <strain evidence="7 8">NPDC013366</strain>
    </source>
</reference>
<dbReference type="Proteomes" id="UP001603418">
    <property type="component" value="Unassembled WGS sequence"/>
</dbReference>
<comment type="similarity">
    <text evidence="1">Belongs to the ABC transporter superfamily.</text>
</comment>
<sequence length="522" mass="55067">MSETKKTDEAAIPQQTSASEGSADREVLLRVEGLTKHFPIKKGILQRQVGAVKAVDGIDFEVRKGETLGVVGESGCGKSTMGRVITRLQDPTGGKITFEGQDITRLSTGQMRPLRRDIQMIFQDPYGSLNPRHTIGSIVSAPFRLQGVEPEGGVKKEVQRLLSLVGLSPEHYNRYPHEFSGGQRQRIGIARALALKPKLVVADEPVSALDVSIQAQVVNLMDDLQQELGLTYVIIAHDLSVVRHVSDRIAVMYLGKIVELADRTSLYEAPMHPYTKALMSAVPVPDPKRRGQKNERILLRGDVPSPIAPPSGCRFHTRCWKATEICRTTEPQLIELRPGQRVACHHPENFADQAPQDTVLLSAAKKASELVPDAVVADGPAETKPATGDEPAAGEKKPTGEKKPAAEEEKPVAKDTASGQTEVSEATASGDASETAAPETPAAEPAEAAESAEAAASAEAVAEAADTAPAPEAAEAAAAAETAGEKTGPGAKSTPAKATGKAAKKTPGKPATGTGSEESSGK</sequence>
<evidence type="ECO:0000256" key="2">
    <source>
        <dbReference type="ARBA" id="ARBA00022448"/>
    </source>
</evidence>
<feature type="compositionally biased region" description="Low complexity" evidence="5">
    <location>
        <begin position="432"/>
        <end position="482"/>
    </location>
</feature>
<protein>
    <submittedName>
        <fullName evidence="7">ABC transporter ATP-binding protein</fullName>
    </submittedName>
</protein>
<dbReference type="CDD" id="cd03257">
    <property type="entry name" value="ABC_NikE_OppD_transporters"/>
    <property type="match status" value="1"/>
</dbReference>
<dbReference type="Pfam" id="PF00005">
    <property type="entry name" value="ABC_tran"/>
    <property type="match status" value="1"/>
</dbReference>
<feature type="compositionally biased region" description="Low complexity" evidence="5">
    <location>
        <begin position="490"/>
        <end position="501"/>
    </location>
</feature>
<dbReference type="PROSITE" id="PS50893">
    <property type="entry name" value="ABC_TRANSPORTER_2"/>
    <property type="match status" value="1"/>
</dbReference>
<dbReference type="Pfam" id="PF08352">
    <property type="entry name" value="oligo_HPY"/>
    <property type="match status" value="1"/>
</dbReference>
<dbReference type="InterPro" id="IPR027417">
    <property type="entry name" value="P-loop_NTPase"/>
</dbReference>
<evidence type="ECO:0000259" key="6">
    <source>
        <dbReference type="PROSITE" id="PS50893"/>
    </source>
</evidence>
<gene>
    <name evidence="7" type="ORF">ACF1HC_24600</name>
</gene>
<feature type="compositionally biased region" description="Basic and acidic residues" evidence="5">
    <location>
        <begin position="393"/>
        <end position="413"/>
    </location>
</feature>
<dbReference type="RefSeq" id="WP_051816125.1">
    <property type="nucleotide sequence ID" value="NZ_JBFACJ010000034.1"/>
</dbReference>
<keyword evidence="2" id="KW-0813">Transport</keyword>
<dbReference type="PANTHER" id="PTHR43776">
    <property type="entry name" value="TRANSPORT ATP-BINDING PROTEIN"/>
    <property type="match status" value="1"/>
</dbReference>
<evidence type="ECO:0000313" key="8">
    <source>
        <dbReference type="Proteomes" id="UP001603418"/>
    </source>
</evidence>
<dbReference type="GO" id="GO:0005524">
    <property type="term" value="F:ATP binding"/>
    <property type="evidence" value="ECO:0007669"/>
    <property type="project" value="UniProtKB-KW"/>
</dbReference>
<feature type="region of interest" description="Disordered" evidence="5">
    <location>
        <begin position="373"/>
        <end position="522"/>
    </location>
</feature>
<keyword evidence="3" id="KW-0547">Nucleotide-binding</keyword>
<keyword evidence="4 7" id="KW-0067">ATP-binding</keyword>
<evidence type="ECO:0000256" key="4">
    <source>
        <dbReference type="ARBA" id="ARBA00022840"/>
    </source>
</evidence>
<keyword evidence="8" id="KW-1185">Reference proteome</keyword>
<proteinExistence type="inferred from homology"/>
<evidence type="ECO:0000256" key="3">
    <source>
        <dbReference type="ARBA" id="ARBA00022741"/>
    </source>
</evidence>
<dbReference type="NCBIfam" id="TIGR01727">
    <property type="entry name" value="oligo_HPY"/>
    <property type="match status" value="1"/>
</dbReference>
<feature type="domain" description="ABC transporter" evidence="6">
    <location>
        <begin position="29"/>
        <end position="279"/>
    </location>
</feature>
<dbReference type="SUPFAM" id="SSF52540">
    <property type="entry name" value="P-loop containing nucleoside triphosphate hydrolases"/>
    <property type="match status" value="1"/>
</dbReference>
<dbReference type="InterPro" id="IPR017871">
    <property type="entry name" value="ABC_transporter-like_CS"/>
</dbReference>
<dbReference type="SMART" id="SM00382">
    <property type="entry name" value="AAA"/>
    <property type="match status" value="1"/>
</dbReference>
<dbReference type="Gene3D" id="3.40.50.300">
    <property type="entry name" value="P-loop containing nucleotide triphosphate hydrolases"/>
    <property type="match status" value="1"/>
</dbReference>
<evidence type="ECO:0000313" key="7">
    <source>
        <dbReference type="EMBL" id="MFF9884743.1"/>
    </source>
</evidence>
<evidence type="ECO:0000256" key="5">
    <source>
        <dbReference type="SAM" id="MobiDB-lite"/>
    </source>
</evidence>
<evidence type="ECO:0000256" key="1">
    <source>
        <dbReference type="ARBA" id="ARBA00005417"/>
    </source>
</evidence>
<dbReference type="PROSITE" id="PS00211">
    <property type="entry name" value="ABC_TRANSPORTER_1"/>
    <property type="match status" value="1"/>
</dbReference>
<name>A0ABW6Z1H4_9ACTN</name>
<dbReference type="PANTHER" id="PTHR43776:SF7">
    <property type="entry name" value="D,D-DIPEPTIDE TRANSPORT ATP-BINDING PROTEIN DDPF-RELATED"/>
    <property type="match status" value="1"/>
</dbReference>
<feature type="compositionally biased region" description="Polar residues" evidence="5">
    <location>
        <begin position="417"/>
        <end position="427"/>
    </location>
</feature>
<feature type="region of interest" description="Disordered" evidence="5">
    <location>
        <begin position="1"/>
        <end position="24"/>
    </location>
</feature>
<dbReference type="EMBL" id="JBICBM010000011">
    <property type="protein sequence ID" value="MFF9884743.1"/>
    <property type="molecule type" value="Genomic_DNA"/>
</dbReference>